<evidence type="ECO:0000313" key="2">
    <source>
        <dbReference type="EMBL" id="AKT89923.1"/>
    </source>
</evidence>
<feature type="chain" id="PRO_5043493576" description="Ankyrin domain protein" evidence="1">
    <location>
        <begin position="21"/>
        <end position="460"/>
    </location>
</feature>
<dbReference type="Proteomes" id="UP000063971">
    <property type="component" value="Chromosome"/>
</dbReference>
<gene>
    <name evidence="2" type="ORF">CUREO_0040</name>
</gene>
<protein>
    <recommendedName>
        <fullName evidence="4">Ankyrin domain protein</fullName>
    </recommendedName>
</protein>
<feature type="signal peptide" evidence="1">
    <location>
        <begin position="1"/>
        <end position="20"/>
    </location>
</feature>
<dbReference type="KEGG" id="cure:CUREO_0040"/>
<evidence type="ECO:0000256" key="1">
    <source>
        <dbReference type="SAM" id="SignalP"/>
    </source>
</evidence>
<accession>A0AAU8TXV1</accession>
<reference evidence="2 3" key="1">
    <citation type="journal article" date="2015" name="Genome Announc.">
        <title>Complete Genome Sequence of the Campylobacter ureolyticus Clinical Isolate RIGS 9880.</title>
        <authorList>
            <person name="Miller W.G."/>
            <person name="Yee E."/>
            <person name="On S.L."/>
            <person name="Andersen L.P."/>
            <person name="Bono J.L."/>
        </authorList>
    </citation>
    <scope>NUCLEOTIDE SEQUENCE [LARGE SCALE GENOMIC DNA]</scope>
    <source>
        <strain evidence="2 3">RIGS 9880</strain>
    </source>
</reference>
<proteinExistence type="predicted"/>
<dbReference type="AlphaFoldDB" id="A0AAU8TXV1"/>
<dbReference type="RefSeq" id="WP_050333295.1">
    <property type="nucleotide sequence ID" value="NZ_CP012195.1"/>
</dbReference>
<dbReference type="EMBL" id="CP012195">
    <property type="protein sequence ID" value="AKT89923.1"/>
    <property type="molecule type" value="Genomic_DNA"/>
</dbReference>
<evidence type="ECO:0000313" key="3">
    <source>
        <dbReference type="Proteomes" id="UP000063971"/>
    </source>
</evidence>
<sequence length="460" mass="53232">MKKVFIFFILAINLAFSNGAEEFYYSDEILKTIAKLPINLEKCKNGDDEICDLIASVTENKEVDNIDPQKFAEFVVNKDTIRLCENKDKDVCLLLSIGAAFDKNKNLDEIKEFALKSENNHLIGFLENINFENIINSCQNENKNCEQLSIMQKYGIFVKKDEEKAKILKEKVCKDEAGFFCSKYDTGILNIFSAFCDKGSIKACILLLPAFEETYQIPYAILAQNKILNLSKNNGENLNKNLGENLFEKALSNEEFVKFLNENLDIFLALFGTNEEYNLIKDSDLPKYYGLLAKNGFDFNKEIDTINVMEFTIYYTKDEILVEIFKNILPKIDLNSPILLRQAKDFDKKQSFKFLIENDANIDDVLLFSVIRKLASPFDRDGEVHFLKAGKLGDHDKEILKSKKYQEILKLELFYLKLILEKRELNRFNERFVNVITNFANLINDENLNEILFNTKLKKD</sequence>
<keyword evidence="1" id="KW-0732">Signal</keyword>
<organism evidence="2 3">
    <name type="scientific">Campylobacter ureolyticus RIGS 9880</name>
    <dbReference type="NCBI Taxonomy" id="1032069"/>
    <lineage>
        <taxon>Bacteria</taxon>
        <taxon>Pseudomonadati</taxon>
        <taxon>Campylobacterota</taxon>
        <taxon>Epsilonproteobacteria</taxon>
        <taxon>Campylobacterales</taxon>
        <taxon>Campylobacteraceae</taxon>
        <taxon>Campylobacter</taxon>
    </lineage>
</organism>
<name>A0AAU8TXV1_9BACT</name>
<evidence type="ECO:0008006" key="4">
    <source>
        <dbReference type="Google" id="ProtNLM"/>
    </source>
</evidence>